<protein>
    <submittedName>
        <fullName evidence="2">Membrane protein</fullName>
    </submittedName>
</protein>
<keyword evidence="1" id="KW-0472">Membrane</keyword>
<dbReference type="InterPro" id="IPR019649">
    <property type="entry name" value="DUF2512"/>
</dbReference>
<evidence type="ECO:0000313" key="3">
    <source>
        <dbReference type="Proteomes" id="UP000622860"/>
    </source>
</evidence>
<dbReference type="AlphaFoldDB" id="A0A917H9D4"/>
<comment type="caution">
    <text evidence="2">The sequence shown here is derived from an EMBL/GenBank/DDBJ whole genome shotgun (WGS) entry which is preliminary data.</text>
</comment>
<keyword evidence="1" id="KW-1133">Transmembrane helix</keyword>
<dbReference type="EMBL" id="BMFR01000004">
    <property type="protein sequence ID" value="GGG71850.1"/>
    <property type="molecule type" value="Genomic_DNA"/>
</dbReference>
<dbReference type="RefSeq" id="WP_188454779.1">
    <property type="nucleotide sequence ID" value="NZ_BMFR01000004.1"/>
</dbReference>
<reference evidence="2" key="1">
    <citation type="journal article" date="2014" name="Int. J. Syst. Evol. Microbiol.">
        <title>Complete genome sequence of Corynebacterium casei LMG S-19264T (=DSM 44701T), isolated from a smear-ripened cheese.</title>
        <authorList>
            <consortium name="US DOE Joint Genome Institute (JGI-PGF)"/>
            <person name="Walter F."/>
            <person name="Albersmeier A."/>
            <person name="Kalinowski J."/>
            <person name="Ruckert C."/>
        </authorList>
    </citation>
    <scope>NUCLEOTIDE SEQUENCE</scope>
    <source>
        <strain evidence="2">CGMCC 1.12754</strain>
    </source>
</reference>
<keyword evidence="3" id="KW-1185">Reference proteome</keyword>
<evidence type="ECO:0000256" key="1">
    <source>
        <dbReference type="SAM" id="Phobius"/>
    </source>
</evidence>
<evidence type="ECO:0000313" key="2">
    <source>
        <dbReference type="EMBL" id="GGG71850.1"/>
    </source>
</evidence>
<keyword evidence="1" id="KW-0812">Transmembrane</keyword>
<name>A0A917H9D4_9BACI</name>
<feature type="transmembrane region" description="Helical" evidence="1">
    <location>
        <begin position="59"/>
        <end position="81"/>
    </location>
</feature>
<sequence>MDHIKSLIIKLLAIAFTVFAFFGLFYNVSWASLLWISVLVTGISYAIGDLFILRRYGNITATISDFILAFLMLWLFGNVFLDGNIPIVTISILAAFFIACCEPFIHSYIVDHIPVESREDLRTMNQIQTEFAEEMDPETITREKNTDK</sequence>
<reference evidence="2" key="2">
    <citation type="submission" date="2020-09" db="EMBL/GenBank/DDBJ databases">
        <authorList>
            <person name="Sun Q."/>
            <person name="Zhou Y."/>
        </authorList>
    </citation>
    <scope>NUCLEOTIDE SEQUENCE</scope>
    <source>
        <strain evidence="2">CGMCC 1.12754</strain>
    </source>
</reference>
<dbReference type="Proteomes" id="UP000622860">
    <property type="component" value="Unassembled WGS sequence"/>
</dbReference>
<feature type="transmembrane region" description="Helical" evidence="1">
    <location>
        <begin position="32"/>
        <end position="52"/>
    </location>
</feature>
<organism evidence="2 3">
    <name type="scientific">Virgibacillus oceani</name>
    <dbReference type="NCBI Taxonomy" id="1479511"/>
    <lineage>
        <taxon>Bacteria</taxon>
        <taxon>Bacillati</taxon>
        <taxon>Bacillota</taxon>
        <taxon>Bacilli</taxon>
        <taxon>Bacillales</taxon>
        <taxon>Bacillaceae</taxon>
        <taxon>Virgibacillus</taxon>
    </lineage>
</organism>
<proteinExistence type="predicted"/>
<gene>
    <name evidence="2" type="ORF">GCM10011398_15210</name>
</gene>
<feature type="transmembrane region" description="Helical" evidence="1">
    <location>
        <begin position="7"/>
        <end position="26"/>
    </location>
</feature>
<dbReference type="Pfam" id="PF10710">
    <property type="entry name" value="DUF2512"/>
    <property type="match status" value="1"/>
</dbReference>
<accession>A0A917H9D4</accession>